<dbReference type="RefSeq" id="WP_189594838.1">
    <property type="nucleotide sequence ID" value="NZ_NGAF01000001.1"/>
</dbReference>
<dbReference type="PANTHER" id="PTHR31118">
    <property type="entry name" value="CYCLASE-LIKE PROTEIN 2"/>
    <property type="match status" value="1"/>
</dbReference>
<gene>
    <name evidence="1" type="primary">kynB_1</name>
    <name evidence="1" type="ORF">B7C42_00680</name>
</gene>
<accession>A0A231HFU7</accession>
<dbReference type="EMBL" id="NGAF01000001">
    <property type="protein sequence ID" value="OXR47555.1"/>
    <property type="molecule type" value="Genomic_DNA"/>
</dbReference>
<dbReference type="SUPFAM" id="SSF102198">
    <property type="entry name" value="Putative cyclase"/>
    <property type="match status" value="1"/>
</dbReference>
<reference evidence="1 2" key="1">
    <citation type="submission" date="2017-07" db="EMBL/GenBank/DDBJ databases">
        <title>First draft Genome Sequence of Nocardia cerradoensis isolated from human infection.</title>
        <authorList>
            <person name="Carrasco G."/>
        </authorList>
    </citation>
    <scope>NUCLEOTIDE SEQUENCE [LARGE SCALE GENOMIC DNA]</scope>
    <source>
        <strain evidence="1 2">CNM20130759</strain>
    </source>
</reference>
<dbReference type="GO" id="GO:0019441">
    <property type="term" value="P:L-tryptophan catabolic process to kynurenine"/>
    <property type="evidence" value="ECO:0007669"/>
    <property type="project" value="InterPro"/>
</dbReference>
<dbReference type="Pfam" id="PF04199">
    <property type="entry name" value="Cyclase"/>
    <property type="match status" value="1"/>
</dbReference>
<sequence length="290" mass="30560">MCAPELIDSVASPCGLVAAPPRPARRGFLKTLATGLVVGAAGVVTTGASPVQAASGRGRGFGRVVDLTHTVTPDFPVWTQVSKPPQLIPVARMAENRYNGDEIVTYEHVGTHVDAPLHFSDGGLSVDRIPADQLVAPLAVLRIADRAARDPSAVVTVADIRAWEATHGPLPDGAFVAMDSGWSRRISVPGAYLNYDERRNVYRWPGFSAEAADFLIRQRRVVGIGVDSTGLDRGSDHAVPVHRSWLPAGRYGVESLADLDQVPDAGATLIVGAPKHGGGTGGPARVFALF</sequence>
<dbReference type="AlphaFoldDB" id="A0A231HFU7"/>
<dbReference type="Gene3D" id="3.50.30.50">
    <property type="entry name" value="Putative cyclase"/>
    <property type="match status" value="1"/>
</dbReference>
<protein>
    <submittedName>
        <fullName evidence="1">Kynurenine formamidase</fullName>
        <ecNumber evidence="1">3.5.1.9</ecNumber>
    </submittedName>
</protein>
<keyword evidence="1" id="KW-0378">Hydrolase</keyword>
<evidence type="ECO:0000313" key="1">
    <source>
        <dbReference type="EMBL" id="OXR47555.1"/>
    </source>
</evidence>
<comment type="caution">
    <text evidence="1">The sequence shown here is derived from an EMBL/GenBank/DDBJ whole genome shotgun (WGS) entry which is preliminary data.</text>
</comment>
<dbReference type="Proteomes" id="UP000215506">
    <property type="component" value="Unassembled WGS sequence"/>
</dbReference>
<dbReference type="PANTHER" id="PTHR31118:SF12">
    <property type="entry name" value="CYCLASE-LIKE PROTEIN 2"/>
    <property type="match status" value="1"/>
</dbReference>
<proteinExistence type="predicted"/>
<dbReference type="GO" id="GO:0004061">
    <property type="term" value="F:arylformamidase activity"/>
    <property type="evidence" value="ECO:0007669"/>
    <property type="project" value="UniProtKB-EC"/>
</dbReference>
<name>A0A231HFU7_9NOCA</name>
<dbReference type="InterPro" id="IPR006311">
    <property type="entry name" value="TAT_signal"/>
</dbReference>
<dbReference type="PROSITE" id="PS51318">
    <property type="entry name" value="TAT"/>
    <property type="match status" value="1"/>
</dbReference>
<organism evidence="1 2">
    <name type="scientific">Nocardia cerradoensis</name>
    <dbReference type="NCBI Taxonomy" id="85688"/>
    <lineage>
        <taxon>Bacteria</taxon>
        <taxon>Bacillati</taxon>
        <taxon>Actinomycetota</taxon>
        <taxon>Actinomycetes</taxon>
        <taxon>Mycobacteriales</taxon>
        <taxon>Nocardiaceae</taxon>
        <taxon>Nocardia</taxon>
    </lineage>
</organism>
<dbReference type="EC" id="3.5.1.9" evidence="1"/>
<keyword evidence="2" id="KW-1185">Reference proteome</keyword>
<dbReference type="InterPro" id="IPR007325">
    <property type="entry name" value="KFase/CYL"/>
</dbReference>
<dbReference type="InterPro" id="IPR037175">
    <property type="entry name" value="KFase_sf"/>
</dbReference>
<evidence type="ECO:0000313" key="2">
    <source>
        <dbReference type="Proteomes" id="UP000215506"/>
    </source>
</evidence>